<dbReference type="AlphaFoldDB" id="A0A2Z6AWM1"/>
<organism evidence="4 5">
    <name type="scientific">Desulfovibrio ferrophilus</name>
    <dbReference type="NCBI Taxonomy" id="241368"/>
    <lineage>
        <taxon>Bacteria</taxon>
        <taxon>Pseudomonadati</taxon>
        <taxon>Thermodesulfobacteriota</taxon>
        <taxon>Desulfovibrionia</taxon>
        <taxon>Desulfovibrionales</taxon>
        <taxon>Desulfovibrionaceae</taxon>
        <taxon>Desulfovibrio</taxon>
    </lineage>
</organism>
<dbReference type="Pfam" id="PF07687">
    <property type="entry name" value="M20_dimer"/>
    <property type="match status" value="1"/>
</dbReference>
<dbReference type="SUPFAM" id="SSF55031">
    <property type="entry name" value="Bacterial exopeptidase dimerisation domain"/>
    <property type="match status" value="1"/>
</dbReference>
<proteinExistence type="predicted"/>
<name>A0A2Z6AWM1_9BACT</name>
<keyword evidence="1" id="KW-0479">Metal-binding</keyword>
<dbReference type="Pfam" id="PF01546">
    <property type="entry name" value="Peptidase_M20"/>
    <property type="match status" value="1"/>
</dbReference>
<dbReference type="RefSeq" id="WP_126376991.1">
    <property type="nucleotide sequence ID" value="NZ_AP017378.1"/>
</dbReference>
<gene>
    <name evidence="4" type="ORF">DFE_0872</name>
</gene>
<dbReference type="EMBL" id="AP017378">
    <property type="protein sequence ID" value="BBD07598.1"/>
    <property type="molecule type" value="Genomic_DNA"/>
</dbReference>
<dbReference type="InterPro" id="IPR036264">
    <property type="entry name" value="Bact_exopeptidase_dim_dom"/>
</dbReference>
<protein>
    <submittedName>
        <fullName evidence="4">Acetylornithine deacetylase or succinyl-diaminopimelate desuccinylase</fullName>
    </submittedName>
</protein>
<dbReference type="Proteomes" id="UP000269883">
    <property type="component" value="Chromosome"/>
</dbReference>
<accession>A0A2Z6AWM1</accession>
<reference evidence="4 5" key="1">
    <citation type="journal article" date="2018" name="Sci. Adv.">
        <title>Multi-heme cytochromes provide a pathway for survival in energy-limited environments.</title>
        <authorList>
            <person name="Deng X."/>
            <person name="Dohmae N."/>
            <person name="Nealson K.H."/>
            <person name="Hashimoto K."/>
            <person name="Okamoto A."/>
        </authorList>
    </citation>
    <scope>NUCLEOTIDE SEQUENCE [LARGE SCALE GENOMIC DNA]</scope>
    <source>
        <strain evidence="4 5">IS5</strain>
    </source>
</reference>
<sequence>MSETLIKRIHSMSDEVVDLQRKLVAIPALGPDNDGDGEKEKADFLIDYLKGLGVEDIREINAPDDRVSCGYRPNIMAFIPGEDASRTFWIISHTDIVPPGDPSLWDSDPYELRVEGDSIIGRGVEDDHGGIVPSLILTKALLESGLTPPMNLGILLVADEETGSHKGLGYVVEEHDDLFGKNDLFLIPDFGTPDAALVEVAEKGMLWLEATVTGKQCHASTPSEGVNAMVAASALVLLLNSELPIKFPATDDLFSPPTSTFSPTKREANVPNINTIPGKDVFCMDCRILPEYSVQEVKDAIAALGKTIEDQYNVTIDYHEAQREEAAPSTSMTSEIVTRLAAGIKEFYGVDARPEGIGGGTVAAILRRAGHEAAVWSTCVHNAHQPNERSLISTQVSDAKVMARVLFG</sequence>
<dbReference type="NCBIfam" id="NF010589">
    <property type="entry name" value="PRK13983.1"/>
    <property type="match status" value="1"/>
</dbReference>
<dbReference type="KEGG" id="dfl:DFE_0872"/>
<evidence type="ECO:0000313" key="4">
    <source>
        <dbReference type="EMBL" id="BBD07598.1"/>
    </source>
</evidence>
<dbReference type="GO" id="GO:0016787">
    <property type="term" value="F:hydrolase activity"/>
    <property type="evidence" value="ECO:0007669"/>
    <property type="project" value="UniProtKB-KW"/>
</dbReference>
<dbReference type="Gene3D" id="3.40.630.10">
    <property type="entry name" value="Zn peptidases"/>
    <property type="match status" value="1"/>
</dbReference>
<evidence type="ECO:0000256" key="1">
    <source>
        <dbReference type="ARBA" id="ARBA00022723"/>
    </source>
</evidence>
<dbReference type="PANTHER" id="PTHR43808:SF32">
    <property type="entry name" value="ARGE_DAPE-RELATED DEACYLASE"/>
    <property type="match status" value="1"/>
</dbReference>
<dbReference type="InterPro" id="IPR050072">
    <property type="entry name" value="Peptidase_M20A"/>
</dbReference>
<dbReference type="PANTHER" id="PTHR43808">
    <property type="entry name" value="ACETYLORNITHINE DEACETYLASE"/>
    <property type="match status" value="1"/>
</dbReference>
<keyword evidence="5" id="KW-1185">Reference proteome</keyword>
<dbReference type="GO" id="GO:0046872">
    <property type="term" value="F:metal ion binding"/>
    <property type="evidence" value="ECO:0007669"/>
    <property type="project" value="UniProtKB-KW"/>
</dbReference>
<evidence type="ECO:0000259" key="3">
    <source>
        <dbReference type="Pfam" id="PF07687"/>
    </source>
</evidence>
<dbReference type="Gene3D" id="3.30.70.360">
    <property type="match status" value="1"/>
</dbReference>
<keyword evidence="2" id="KW-0378">Hydrolase</keyword>
<evidence type="ECO:0000313" key="5">
    <source>
        <dbReference type="Proteomes" id="UP000269883"/>
    </source>
</evidence>
<feature type="domain" description="Peptidase M20 dimerisation" evidence="3">
    <location>
        <begin position="200"/>
        <end position="307"/>
    </location>
</feature>
<dbReference type="InterPro" id="IPR002933">
    <property type="entry name" value="Peptidase_M20"/>
</dbReference>
<dbReference type="InterPro" id="IPR011650">
    <property type="entry name" value="Peptidase_M20_dimer"/>
</dbReference>
<dbReference type="SUPFAM" id="SSF53187">
    <property type="entry name" value="Zn-dependent exopeptidases"/>
    <property type="match status" value="1"/>
</dbReference>
<evidence type="ECO:0000256" key="2">
    <source>
        <dbReference type="ARBA" id="ARBA00022801"/>
    </source>
</evidence>
<dbReference type="OrthoDB" id="5443984at2"/>